<dbReference type="Pfam" id="PF13189">
    <property type="entry name" value="Cytidylate_kin2"/>
    <property type="match status" value="1"/>
</dbReference>
<comment type="caution">
    <text evidence="1">The sequence shown here is derived from an EMBL/GenBank/DDBJ whole genome shotgun (WGS) entry which is preliminary data.</text>
</comment>
<gene>
    <name evidence="1" type="ORF">FYJ45_18710</name>
</gene>
<keyword evidence="1" id="KW-0808">Transferase</keyword>
<reference evidence="1 2" key="1">
    <citation type="submission" date="2019-08" db="EMBL/GenBank/DDBJ databases">
        <title>In-depth cultivation of the pig gut microbiome towards novel bacterial diversity and tailored functional studies.</title>
        <authorList>
            <person name="Wylensek D."/>
            <person name="Hitch T.C.A."/>
            <person name="Clavel T."/>
        </authorList>
    </citation>
    <scope>NUCLEOTIDE SEQUENCE [LARGE SCALE GENOMIC DNA]</scope>
    <source>
        <strain evidence="1 2">WCA-389-WT-23B</strain>
    </source>
</reference>
<keyword evidence="2" id="KW-1185">Reference proteome</keyword>
<keyword evidence="1" id="KW-0418">Kinase</keyword>
<dbReference type="SUPFAM" id="SSF52540">
    <property type="entry name" value="P-loop containing nucleoside triphosphate hydrolases"/>
    <property type="match status" value="1"/>
</dbReference>
<evidence type="ECO:0000313" key="1">
    <source>
        <dbReference type="EMBL" id="MSS90235.1"/>
    </source>
</evidence>
<dbReference type="GeneID" id="86055069"/>
<dbReference type="AlphaFoldDB" id="A0A6N7WKG4"/>
<proteinExistence type="predicted"/>
<evidence type="ECO:0000313" key="2">
    <source>
        <dbReference type="Proteomes" id="UP000436047"/>
    </source>
</evidence>
<protein>
    <submittedName>
        <fullName evidence="1">Cytidylate kinase-like family protein</fullName>
    </submittedName>
</protein>
<dbReference type="GO" id="GO:0016301">
    <property type="term" value="F:kinase activity"/>
    <property type="evidence" value="ECO:0007669"/>
    <property type="project" value="UniProtKB-KW"/>
</dbReference>
<name>A0A6N7WKG4_9FIRM</name>
<dbReference type="EMBL" id="VUMI01000034">
    <property type="protein sequence ID" value="MSS90235.1"/>
    <property type="molecule type" value="Genomic_DNA"/>
</dbReference>
<dbReference type="Gene3D" id="3.40.50.300">
    <property type="entry name" value="P-loop containing nucleotide triphosphate hydrolases"/>
    <property type="match status" value="1"/>
</dbReference>
<organism evidence="1 2">
    <name type="scientific">Eisenbergiella porci</name>
    <dbReference type="NCBI Taxonomy" id="2652274"/>
    <lineage>
        <taxon>Bacteria</taxon>
        <taxon>Bacillati</taxon>
        <taxon>Bacillota</taxon>
        <taxon>Clostridia</taxon>
        <taxon>Lachnospirales</taxon>
        <taxon>Lachnospiraceae</taxon>
        <taxon>Eisenbergiella</taxon>
    </lineage>
</organism>
<sequence length="200" mass="23195">MGKQLIISVGREFGSGGHVIAEELARRFELPLYDNNLLEHIAEEKEISHESLKKYDERPKNRLFSRTVRGYSNSMQENLANMQFDYLKKKAAAGESFVIVGRCSETILKGFDGLVTIFVLGDPDVKAERIRKVYGVSEEEARRMMKREDWNRKSYHNYYCKGKWGDSRNYDFSINSSRLGIEKTVDMLENCIRARMESNC</sequence>
<dbReference type="RefSeq" id="WP_021637081.1">
    <property type="nucleotide sequence ID" value="NZ_AP031441.1"/>
</dbReference>
<accession>A0A6N7WKG4</accession>
<dbReference type="Proteomes" id="UP000436047">
    <property type="component" value="Unassembled WGS sequence"/>
</dbReference>
<dbReference type="InterPro" id="IPR027417">
    <property type="entry name" value="P-loop_NTPase"/>
</dbReference>